<reference evidence="2 3" key="1">
    <citation type="submission" date="2016-07" db="EMBL/GenBank/DDBJ databases">
        <title>Pervasive Adenine N6-methylation of Active Genes in Fungi.</title>
        <authorList>
            <consortium name="DOE Joint Genome Institute"/>
            <person name="Mondo S.J."/>
            <person name="Dannebaum R.O."/>
            <person name="Kuo R.C."/>
            <person name="Labutti K."/>
            <person name="Haridas S."/>
            <person name="Kuo A."/>
            <person name="Salamov A."/>
            <person name="Ahrendt S.R."/>
            <person name="Lipzen A."/>
            <person name="Sullivan W."/>
            <person name="Andreopoulos W.B."/>
            <person name="Clum A."/>
            <person name="Lindquist E."/>
            <person name="Daum C."/>
            <person name="Ramamoorthy G.K."/>
            <person name="Gryganskyi A."/>
            <person name="Culley D."/>
            <person name="Magnuson J.K."/>
            <person name="James T.Y."/>
            <person name="O'Malley M.A."/>
            <person name="Stajich J.E."/>
            <person name="Spatafora J.W."/>
            <person name="Visel A."/>
            <person name="Grigoriev I.V."/>
        </authorList>
    </citation>
    <scope>NUCLEOTIDE SEQUENCE [LARGE SCALE GENOMIC DNA]</scope>
    <source>
        <strain evidence="2 3">CBS 115471</strain>
    </source>
</reference>
<name>A0A1Y1YP45_9PLEO</name>
<protein>
    <submittedName>
        <fullName evidence="2">Uncharacterized protein</fullName>
    </submittedName>
</protein>
<evidence type="ECO:0000256" key="1">
    <source>
        <dbReference type="SAM" id="MobiDB-lite"/>
    </source>
</evidence>
<proteinExistence type="predicted"/>
<organism evidence="2 3">
    <name type="scientific">Clohesyomyces aquaticus</name>
    <dbReference type="NCBI Taxonomy" id="1231657"/>
    <lineage>
        <taxon>Eukaryota</taxon>
        <taxon>Fungi</taxon>
        <taxon>Dikarya</taxon>
        <taxon>Ascomycota</taxon>
        <taxon>Pezizomycotina</taxon>
        <taxon>Dothideomycetes</taxon>
        <taxon>Pleosporomycetidae</taxon>
        <taxon>Pleosporales</taxon>
        <taxon>Lindgomycetaceae</taxon>
        <taxon>Clohesyomyces</taxon>
    </lineage>
</organism>
<sequence>MHNLLLARGEQHAFQSGTKLTRKSPPQFPNSGHAWPANILGDLVVRVEGYSALLCHSACT</sequence>
<accession>A0A1Y1YP45</accession>
<gene>
    <name evidence="2" type="ORF">BCR34DRAFT_122654</name>
</gene>
<evidence type="ECO:0000313" key="2">
    <source>
        <dbReference type="EMBL" id="ORX99797.1"/>
    </source>
</evidence>
<dbReference type="EMBL" id="MCFA01000192">
    <property type="protein sequence ID" value="ORX99797.1"/>
    <property type="molecule type" value="Genomic_DNA"/>
</dbReference>
<evidence type="ECO:0000313" key="3">
    <source>
        <dbReference type="Proteomes" id="UP000193144"/>
    </source>
</evidence>
<keyword evidence="3" id="KW-1185">Reference proteome</keyword>
<dbReference type="Proteomes" id="UP000193144">
    <property type="component" value="Unassembled WGS sequence"/>
</dbReference>
<dbReference type="AlphaFoldDB" id="A0A1Y1YP45"/>
<comment type="caution">
    <text evidence="2">The sequence shown here is derived from an EMBL/GenBank/DDBJ whole genome shotgun (WGS) entry which is preliminary data.</text>
</comment>
<feature type="region of interest" description="Disordered" evidence="1">
    <location>
        <begin position="10"/>
        <end position="31"/>
    </location>
</feature>